<evidence type="ECO:0000256" key="7">
    <source>
        <dbReference type="ARBA" id="ARBA00023170"/>
    </source>
</evidence>
<dbReference type="PROSITE" id="PS00237">
    <property type="entry name" value="G_PROTEIN_RECEP_F1_1"/>
    <property type="match status" value="1"/>
</dbReference>
<dbReference type="CDD" id="cd00637">
    <property type="entry name" value="7tm_classA_rhodopsin-like"/>
    <property type="match status" value="1"/>
</dbReference>
<name>A0AAW1UWF7_9CUCU</name>
<comment type="subcellular location">
    <subcellularLocation>
        <location evidence="1">Membrane</location>
        <topology evidence="1">Multi-pass membrane protein</topology>
    </subcellularLocation>
</comment>
<feature type="transmembrane region" description="Helical" evidence="10">
    <location>
        <begin position="30"/>
        <end position="50"/>
    </location>
</feature>
<feature type="transmembrane region" description="Helical" evidence="10">
    <location>
        <begin position="259"/>
        <end position="279"/>
    </location>
</feature>
<feature type="transmembrane region" description="Helical" evidence="10">
    <location>
        <begin position="135"/>
        <end position="155"/>
    </location>
</feature>
<evidence type="ECO:0000256" key="1">
    <source>
        <dbReference type="ARBA" id="ARBA00004141"/>
    </source>
</evidence>
<dbReference type="PRINTS" id="PR00237">
    <property type="entry name" value="GPCRRHODOPSN"/>
</dbReference>
<protein>
    <recommendedName>
        <fullName evidence="11">G-protein coupled receptors family 1 profile domain-containing protein</fullName>
    </recommendedName>
</protein>
<evidence type="ECO:0000256" key="6">
    <source>
        <dbReference type="ARBA" id="ARBA00023136"/>
    </source>
</evidence>
<dbReference type="InterPro" id="IPR017452">
    <property type="entry name" value="GPCR_Rhodpsn_7TM"/>
</dbReference>
<evidence type="ECO:0000259" key="11">
    <source>
        <dbReference type="PROSITE" id="PS50262"/>
    </source>
</evidence>
<gene>
    <name evidence="12" type="ORF">WA026_010946</name>
</gene>
<evidence type="ECO:0000256" key="3">
    <source>
        <dbReference type="ARBA" id="ARBA00022692"/>
    </source>
</evidence>
<dbReference type="PANTHER" id="PTHR24238:SF58">
    <property type="entry name" value="FI22604P1"/>
    <property type="match status" value="1"/>
</dbReference>
<keyword evidence="4 10" id="KW-1133">Transmembrane helix</keyword>
<feature type="domain" description="G-protein coupled receptors family 1 profile" evidence="11">
    <location>
        <begin position="1"/>
        <end position="276"/>
    </location>
</feature>
<dbReference type="EMBL" id="JARQZJ010000095">
    <property type="protein sequence ID" value="KAK9885450.1"/>
    <property type="molecule type" value="Genomic_DNA"/>
</dbReference>
<keyword evidence="5 9" id="KW-0297">G-protein coupled receptor</keyword>
<comment type="similarity">
    <text evidence="2 9">Belongs to the G-protein coupled receptor 1 family.</text>
</comment>
<dbReference type="PANTHER" id="PTHR24238">
    <property type="entry name" value="G-PROTEIN COUPLED RECEPTOR"/>
    <property type="match status" value="1"/>
</dbReference>
<dbReference type="Gene3D" id="1.20.1070.10">
    <property type="entry name" value="Rhodopsin 7-helix transmembrane proteins"/>
    <property type="match status" value="1"/>
</dbReference>
<feature type="transmembrane region" description="Helical" evidence="10">
    <location>
        <begin position="71"/>
        <end position="95"/>
    </location>
</feature>
<evidence type="ECO:0000256" key="9">
    <source>
        <dbReference type="RuleBase" id="RU000688"/>
    </source>
</evidence>
<keyword evidence="8 9" id="KW-0807">Transducer</keyword>
<dbReference type="Proteomes" id="UP001431783">
    <property type="component" value="Unassembled WGS sequence"/>
</dbReference>
<proteinExistence type="inferred from homology"/>
<evidence type="ECO:0000256" key="4">
    <source>
        <dbReference type="ARBA" id="ARBA00022989"/>
    </source>
</evidence>
<dbReference type="PROSITE" id="PS50262">
    <property type="entry name" value="G_PROTEIN_RECEP_F1_2"/>
    <property type="match status" value="1"/>
</dbReference>
<dbReference type="InterPro" id="IPR000276">
    <property type="entry name" value="GPCR_Rhodpsn"/>
</dbReference>
<comment type="caution">
    <text evidence="12">The sequence shown here is derived from an EMBL/GenBank/DDBJ whole genome shotgun (WGS) entry which is preliminary data.</text>
</comment>
<accession>A0AAW1UWF7</accession>
<dbReference type="SUPFAM" id="SSF81321">
    <property type="entry name" value="Family A G protein-coupled receptor-like"/>
    <property type="match status" value="1"/>
</dbReference>
<dbReference type="Pfam" id="PF00001">
    <property type="entry name" value="7tm_1"/>
    <property type="match status" value="1"/>
</dbReference>
<evidence type="ECO:0000313" key="13">
    <source>
        <dbReference type="Proteomes" id="UP001431783"/>
    </source>
</evidence>
<dbReference type="AlphaFoldDB" id="A0AAW1UWF7"/>
<evidence type="ECO:0000256" key="10">
    <source>
        <dbReference type="SAM" id="Phobius"/>
    </source>
</evidence>
<reference evidence="12 13" key="1">
    <citation type="submission" date="2023-03" db="EMBL/GenBank/DDBJ databases">
        <title>Genome insight into feeding habits of ladybird beetles.</title>
        <authorList>
            <person name="Li H.-S."/>
            <person name="Huang Y.-H."/>
            <person name="Pang H."/>
        </authorList>
    </citation>
    <scope>NUCLEOTIDE SEQUENCE [LARGE SCALE GENOMIC DNA]</scope>
    <source>
        <strain evidence="12">SYSU_2023b</strain>
        <tissue evidence="12">Whole body</tissue>
    </source>
</reference>
<keyword evidence="7 9" id="KW-0675">Receptor</keyword>
<keyword evidence="6 10" id="KW-0472">Membrane</keyword>
<feature type="transmembrane region" description="Helical" evidence="10">
    <location>
        <begin position="219"/>
        <end position="239"/>
    </location>
</feature>
<evidence type="ECO:0000313" key="12">
    <source>
        <dbReference type="EMBL" id="KAK9885450.1"/>
    </source>
</evidence>
<keyword evidence="13" id="KW-1185">Reference proteome</keyword>
<evidence type="ECO:0000256" key="5">
    <source>
        <dbReference type="ARBA" id="ARBA00023040"/>
    </source>
</evidence>
<dbReference type="GO" id="GO:0008188">
    <property type="term" value="F:neuropeptide receptor activity"/>
    <property type="evidence" value="ECO:0007669"/>
    <property type="project" value="TreeGrafter"/>
</dbReference>
<sequence>MITVIIFSVNNLELVSHPYMNWTMGSFMCHFVPMCQSFGVILSSIALLMIAMDRYRNIVEAMNKRWNPRKVYCLLGLVVVWLICAALSVPMFIYYSNEKVLVIFLDEHGQLPVNYKKEILYMCVVTDKSRLSESFLLLLVLVFTPLFFVFFWFYFKIAQLIWRHRKPIQTEADEKSNVSVTESSVITSSDTNKNYLQNVQVKNSLNNNKNEQMKKKLRTFKVIVILVINFIVCRLPYWIFTLAKLSYPLKGQGIWRLNILIMALNVFNTILNPLFYTYLNVTMKILRRISKELTTFLCCFFSDEEFVEFERGKSIFANDKMVQIIHIQCKQKMLAEKY</sequence>
<keyword evidence="3 9" id="KW-0812">Transmembrane</keyword>
<evidence type="ECO:0000256" key="2">
    <source>
        <dbReference type="ARBA" id="ARBA00010663"/>
    </source>
</evidence>
<dbReference type="GO" id="GO:0005886">
    <property type="term" value="C:plasma membrane"/>
    <property type="evidence" value="ECO:0007669"/>
    <property type="project" value="TreeGrafter"/>
</dbReference>
<organism evidence="12 13">
    <name type="scientific">Henosepilachna vigintioctopunctata</name>
    <dbReference type="NCBI Taxonomy" id="420089"/>
    <lineage>
        <taxon>Eukaryota</taxon>
        <taxon>Metazoa</taxon>
        <taxon>Ecdysozoa</taxon>
        <taxon>Arthropoda</taxon>
        <taxon>Hexapoda</taxon>
        <taxon>Insecta</taxon>
        <taxon>Pterygota</taxon>
        <taxon>Neoptera</taxon>
        <taxon>Endopterygota</taxon>
        <taxon>Coleoptera</taxon>
        <taxon>Polyphaga</taxon>
        <taxon>Cucujiformia</taxon>
        <taxon>Coccinelloidea</taxon>
        <taxon>Coccinellidae</taxon>
        <taxon>Epilachninae</taxon>
        <taxon>Epilachnini</taxon>
        <taxon>Henosepilachna</taxon>
    </lineage>
</organism>
<evidence type="ECO:0000256" key="8">
    <source>
        <dbReference type="ARBA" id="ARBA00023224"/>
    </source>
</evidence>